<accession>A0A7C4QS14</accession>
<dbReference type="PANTHER" id="PTHR46268:SF22">
    <property type="entry name" value="SENSOR PROTEIN KDPD-RELATED"/>
    <property type="match status" value="1"/>
</dbReference>
<feature type="domain" description="UspA" evidence="2">
    <location>
        <begin position="23"/>
        <end position="164"/>
    </location>
</feature>
<sequence>MRRPRTNAAGTRERRRNRMIQLEKILFPTDLSRAAAEAQLYACALAEKFGAELHVLSVIQDVALMSPDPNMPWLVPASNLEEVRQSIEQSLAGIPDPQWTPPRPVQRAIRIGVPFLEIIKYARECDVDLIVIGTHGRTGLAHVLLGSTAEKIVRKAPCPVLTVHPEGHQFVMP</sequence>
<comment type="similarity">
    <text evidence="1">Belongs to the universal stress protein A family.</text>
</comment>
<gene>
    <name evidence="3" type="ORF">ENS64_10255</name>
</gene>
<dbReference type="AlphaFoldDB" id="A0A7C4QS14"/>
<dbReference type="InterPro" id="IPR006016">
    <property type="entry name" value="UspA"/>
</dbReference>
<proteinExistence type="inferred from homology"/>
<dbReference type="CDD" id="cd00293">
    <property type="entry name" value="USP-like"/>
    <property type="match status" value="1"/>
</dbReference>
<protein>
    <submittedName>
        <fullName evidence="3">Universal stress protein</fullName>
    </submittedName>
</protein>
<comment type="caution">
    <text evidence="3">The sequence shown here is derived from an EMBL/GenBank/DDBJ whole genome shotgun (WGS) entry which is preliminary data.</text>
</comment>
<dbReference type="PANTHER" id="PTHR46268">
    <property type="entry name" value="STRESS RESPONSE PROTEIN NHAX"/>
    <property type="match status" value="1"/>
</dbReference>
<dbReference type="InterPro" id="IPR014729">
    <property type="entry name" value="Rossmann-like_a/b/a_fold"/>
</dbReference>
<name>A0A7C4QS14_9PLAN</name>
<dbReference type="SUPFAM" id="SSF52402">
    <property type="entry name" value="Adenine nucleotide alpha hydrolases-like"/>
    <property type="match status" value="1"/>
</dbReference>
<dbReference type="InterPro" id="IPR006015">
    <property type="entry name" value="Universal_stress_UspA"/>
</dbReference>
<dbReference type="Pfam" id="PF00582">
    <property type="entry name" value="Usp"/>
    <property type="match status" value="1"/>
</dbReference>
<organism evidence="3">
    <name type="scientific">Schlesneria paludicola</name>
    <dbReference type="NCBI Taxonomy" id="360056"/>
    <lineage>
        <taxon>Bacteria</taxon>
        <taxon>Pseudomonadati</taxon>
        <taxon>Planctomycetota</taxon>
        <taxon>Planctomycetia</taxon>
        <taxon>Planctomycetales</taxon>
        <taxon>Planctomycetaceae</taxon>
        <taxon>Schlesneria</taxon>
    </lineage>
</organism>
<reference evidence="3" key="1">
    <citation type="journal article" date="2020" name="mSystems">
        <title>Genome- and Community-Level Interaction Insights into Carbon Utilization and Element Cycling Functions of Hydrothermarchaeota in Hydrothermal Sediment.</title>
        <authorList>
            <person name="Zhou Z."/>
            <person name="Liu Y."/>
            <person name="Xu W."/>
            <person name="Pan J."/>
            <person name="Luo Z.H."/>
            <person name="Li M."/>
        </authorList>
    </citation>
    <scope>NUCLEOTIDE SEQUENCE [LARGE SCALE GENOMIC DNA]</scope>
    <source>
        <strain evidence="3">SpSt-508</strain>
    </source>
</reference>
<evidence type="ECO:0000256" key="1">
    <source>
        <dbReference type="ARBA" id="ARBA00008791"/>
    </source>
</evidence>
<dbReference type="EMBL" id="DSVQ01000012">
    <property type="protein sequence ID" value="HGT39629.1"/>
    <property type="molecule type" value="Genomic_DNA"/>
</dbReference>
<evidence type="ECO:0000259" key="2">
    <source>
        <dbReference type="Pfam" id="PF00582"/>
    </source>
</evidence>
<evidence type="ECO:0000313" key="3">
    <source>
        <dbReference type="EMBL" id="HGT39629.1"/>
    </source>
</evidence>
<dbReference type="Gene3D" id="3.40.50.620">
    <property type="entry name" value="HUPs"/>
    <property type="match status" value="1"/>
</dbReference>
<dbReference type="PRINTS" id="PR01438">
    <property type="entry name" value="UNVRSLSTRESS"/>
</dbReference>